<dbReference type="EMBL" id="BAABBI010000001">
    <property type="protein sequence ID" value="GAA3782646.1"/>
    <property type="molecule type" value="Genomic_DNA"/>
</dbReference>
<evidence type="ECO:0000256" key="1">
    <source>
        <dbReference type="SAM" id="SignalP"/>
    </source>
</evidence>
<dbReference type="Pfam" id="PF13585">
    <property type="entry name" value="CHU_C"/>
    <property type="match status" value="1"/>
</dbReference>
<dbReference type="SUPFAM" id="SSF81296">
    <property type="entry name" value="E set domains"/>
    <property type="match status" value="1"/>
</dbReference>
<protein>
    <recommendedName>
        <fullName evidence="2">Ig-like domain-containing protein</fullName>
    </recommendedName>
</protein>
<evidence type="ECO:0000259" key="2">
    <source>
        <dbReference type="PROSITE" id="PS50835"/>
    </source>
</evidence>
<dbReference type="RefSeq" id="WP_344728664.1">
    <property type="nucleotide sequence ID" value="NZ_BAABBI010000001.1"/>
</dbReference>
<feature type="domain" description="Ig-like" evidence="2">
    <location>
        <begin position="272"/>
        <end position="365"/>
    </location>
</feature>
<gene>
    <name evidence="3" type="ORF">GCM10022271_13690</name>
</gene>
<dbReference type="InterPro" id="IPR036179">
    <property type="entry name" value="Ig-like_dom_sf"/>
</dbReference>
<dbReference type="CDD" id="cd00102">
    <property type="entry name" value="IPT"/>
    <property type="match status" value="1"/>
</dbReference>
<dbReference type="InterPro" id="IPR026341">
    <property type="entry name" value="T9SS_type_B"/>
</dbReference>
<dbReference type="Pfam" id="PF01833">
    <property type="entry name" value="TIG"/>
    <property type="match status" value="1"/>
</dbReference>
<dbReference type="NCBIfam" id="TIGR04131">
    <property type="entry name" value="Bac_Flav_CTERM"/>
    <property type="match status" value="1"/>
</dbReference>
<evidence type="ECO:0000313" key="3">
    <source>
        <dbReference type="EMBL" id="GAA3782646.1"/>
    </source>
</evidence>
<name>A0ABP7H7R2_9FLAO</name>
<dbReference type="InterPro" id="IPR002909">
    <property type="entry name" value="IPT_dom"/>
</dbReference>
<keyword evidence="4" id="KW-1185">Reference proteome</keyword>
<evidence type="ECO:0000313" key="4">
    <source>
        <dbReference type="Proteomes" id="UP001501456"/>
    </source>
</evidence>
<feature type="chain" id="PRO_5046298154" description="Ig-like domain-containing protein" evidence="1">
    <location>
        <begin position="23"/>
        <end position="1043"/>
    </location>
</feature>
<dbReference type="Gene3D" id="2.60.40.10">
    <property type="entry name" value="Immunoglobulins"/>
    <property type="match status" value="2"/>
</dbReference>
<dbReference type="InterPro" id="IPR007110">
    <property type="entry name" value="Ig-like_dom"/>
</dbReference>
<organism evidence="3 4">
    <name type="scientific">Corallibacter vietnamensis</name>
    <dbReference type="NCBI Taxonomy" id="904130"/>
    <lineage>
        <taxon>Bacteria</taxon>
        <taxon>Pseudomonadati</taxon>
        <taxon>Bacteroidota</taxon>
        <taxon>Flavobacteriia</taxon>
        <taxon>Flavobacteriales</taxon>
        <taxon>Flavobacteriaceae</taxon>
        <taxon>Corallibacter</taxon>
    </lineage>
</organism>
<accession>A0ABP7H7R2</accession>
<comment type="caution">
    <text evidence="3">The sequence shown here is derived from an EMBL/GenBank/DDBJ whole genome shotgun (WGS) entry which is preliminary data.</text>
</comment>
<feature type="signal peptide" evidence="1">
    <location>
        <begin position="1"/>
        <end position="22"/>
    </location>
</feature>
<dbReference type="Proteomes" id="UP001501456">
    <property type="component" value="Unassembled WGS sequence"/>
</dbReference>
<dbReference type="SUPFAM" id="SSF48726">
    <property type="entry name" value="Immunoglobulin"/>
    <property type="match status" value="1"/>
</dbReference>
<sequence length="1043" mass="111728">MKRIAFLSAIIFSVLYTNLNFAKSNICPAPIVTNFSPTQGPENTLVTINGSNFNDAASVFFDGISTSFSIINDNVIEAYVPAGISSSSTITITSSGGCTGNAATDFNFLDSQCSTADAYISEIYDALSGSYAVIELYNPTSSPIVLDGVYVIERYGDIGNATPSHTYNVSGTIQPLDTFIIILGSGSNCPSLTADFTVSTGINDNDEFKLLKNGVLIDIVNAPGERGYSIIRNPDAAVSQTTFNGSDWTINSEEDCSDLDSHTADPIPDNTPTITQPNTQTICENGTATYSISISGTETYTYQWMVLNTAGNWVNVTNNANYSGANTSTLTVNNAPTSFDGNQYYCEMTSATCDLVSIAVQLNVNNPQVDTLSDYSDCSSYTLPTLTNGNYFTQANGNGTQLNAGDVISSTQTIYIFNEVGTAPNTCSNESSFTVTISGNPPVDTLADYSDCSSYTLPTLTNGNYFTQANGNGTQLNAGDVISSTQTIYIFNEVGTAPNTCSSESSFTVTISGNPPVDTLSDYSDCSSYTLPTLTNGNYFTQANGNGTQLNAGDVISSTQTIYIFNEVGTAPNTCSSESSFTVTISGNPPVDTLADYSDCSSYTLPTLTNGNYFTQANGNGTQLNAGDVISSTQTIYIFNEVGTAPNTCSSESSFTVTISGNPPVDTLADYSDCSSYTLPTLTNGNYFTQANGNGTQLNAGDVISSTQTIYIFNEVGTAPNTCSNESSFTVTISGNPPVDTLADYSDCSSYTLPTLTNGNYFTQANGNGTQLNAGDVISSTQTIYIFNEVGTAPNTCSNETSFTVTISGNPPVDTLADYSDCSSYTLPTLTNGNYFTQANGNGTQLNAGDVISSTQTIYIFNEVGTAPNTCSSESNFTVTIYNSVDFSLNDSNISINDNNLIVNMSNTSISYEYAVDNSNFQTSASFYNLSPGTHTLYVQDSNGCIIKSLNFEIKESNDIHIPLFFTPNFDGQNDVWQITDNKNTIKEIYIFDRYGKLLKQVSPRLKRWDGNYNGYPMETNDYWYLITLKTGEQLNGHFTLKR</sequence>
<proteinExistence type="predicted"/>
<dbReference type="InterPro" id="IPR013783">
    <property type="entry name" value="Ig-like_fold"/>
</dbReference>
<keyword evidence="1" id="KW-0732">Signal</keyword>
<reference evidence="4" key="1">
    <citation type="journal article" date="2019" name="Int. J. Syst. Evol. Microbiol.">
        <title>The Global Catalogue of Microorganisms (GCM) 10K type strain sequencing project: providing services to taxonomists for standard genome sequencing and annotation.</title>
        <authorList>
            <consortium name="The Broad Institute Genomics Platform"/>
            <consortium name="The Broad Institute Genome Sequencing Center for Infectious Disease"/>
            <person name="Wu L."/>
            <person name="Ma J."/>
        </authorList>
    </citation>
    <scope>NUCLEOTIDE SEQUENCE [LARGE SCALE GENOMIC DNA]</scope>
    <source>
        <strain evidence="4">JCM 17525</strain>
    </source>
</reference>
<dbReference type="PROSITE" id="PS50835">
    <property type="entry name" value="IG_LIKE"/>
    <property type="match status" value="1"/>
</dbReference>
<dbReference type="InterPro" id="IPR014756">
    <property type="entry name" value="Ig_E-set"/>
</dbReference>